<dbReference type="EMBL" id="CADEAL010004425">
    <property type="protein sequence ID" value="CAB1459285.1"/>
    <property type="molecule type" value="Genomic_DNA"/>
</dbReference>
<sequence>MLSATLDTSGSPKKRTFSRGLSEDESLRSIITETETSSRRVTRSDSRAGTLKRGTDSQTEQDLFMGLPEMLDLQASYDEVVQELRGLEFEREALLFQVDILQDTLEGVEELLAETQREAGQASSELEQERAAKRKLESMVSSLKQEVERLKEEQMKAPAQEKTYGTEDEATRHGSQMKNHEAIEQTQDSCREEVDFSPCEPHSTGEASEEVEQGDGAEEEGSFLTKIRKMVHKPLAHIPSLALDNPLSEDGVLWRPYENGNDNGQDPSTDTNDSDNLSAYEDASAETPEQDRIFQGDGDCVDLPDDSENKEKSPTNNGQVSNGETQAPNDPESCIVS</sequence>
<accession>A0A9N7ZCG9</accession>
<evidence type="ECO:0000256" key="1">
    <source>
        <dbReference type="SAM" id="MobiDB-lite"/>
    </source>
</evidence>
<comment type="caution">
    <text evidence="2">The sequence shown here is derived from an EMBL/GenBank/DDBJ whole genome shotgun (WGS) entry which is preliminary data.</text>
</comment>
<evidence type="ECO:0008006" key="4">
    <source>
        <dbReference type="Google" id="ProtNLM"/>
    </source>
</evidence>
<feature type="compositionally biased region" description="Basic and acidic residues" evidence="1">
    <location>
        <begin position="36"/>
        <end position="46"/>
    </location>
</feature>
<dbReference type="AlphaFoldDB" id="A0A9N7ZCG9"/>
<feature type="compositionally biased region" description="Basic and acidic residues" evidence="1">
    <location>
        <begin position="178"/>
        <end position="194"/>
    </location>
</feature>
<feature type="compositionally biased region" description="Acidic residues" evidence="1">
    <location>
        <begin position="207"/>
        <end position="221"/>
    </location>
</feature>
<evidence type="ECO:0000313" key="3">
    <source>
        <dbReference type="Proteomes" id="UP001153269"/>
    </source>
</evidence>
<evidence type="ECO:0000313" key="2">
    <source>
        <dbReference type="EMBL" id="CAB1459285.1"/>
    </source>
</evidence>
<feature type="compositionally biased region" description="Polar residues" evidence="1">
    <location>
        <begin position="314"/>
        <end position="328"/>
    </location>
</feature>
<proteinExistence type="predicted"/>
<protein>
    <recommendedName>
        <fullName evidence="4">Leucine-rich repeat flightless-interacting protein 1-like</fullName>
    </recommendedName>
</protein>
<reference evidence="2" key="1">
    <citation type="submission" date="2020-03" db="EMBL/GenBank/DDBJ databases">
        <authorList>
            <person name="Weist P."/>
        </authorList>
    </citation>
    <scope>NUCLEOTIDE SEQUENCE</scope>
</reference>
<feature type="compositionally biased region" description="Polar residues" evidence="1">
    <location>
        <begin position="260"/>
        <end position="277"/>
    </location>
</feature>
<dbReference type="Proteomes" id="UP001153269">
    <property type="component" value="Unassembled WGS sequence"/>
</dbReference>
<gene>
    <name evidence="2" type="ORF">PLEPLA_LOCUS47122</name>
</gene>
<dbReference type="OrthoDB" id="8896680at2759"/>
<dbReference type="Gene3D" id="1.20.5.4090">
    <property type="match status" value="1"/>
</dbReference>
<feature type="region of interest" description="Disordered" evidence="1">
    <location>
        <begin position="238"/>
        <end position="337"/>
    </location>
</feature>
<name>A0A9N7ZCG9_PLEPL</name>
<keyword evidence="3" id="KW-1185">Reference proteome</keyword>
<organism evidence="2 3">
    <name type="scientific">Pleuronectes platessa</name>
    <name type="common">European plaice</name>
    <dbReference type="NCBI Taxonomy" id="8262"/>
    <lineage>
        <taxon>Eukaryota</taxon>
        <taxon>Metazoa</taxon>
        <taxon>Chordata</taxon>
        <taxon>Craniata</taxon>
        <taxon>Vertebrata</taxon>
        <taxon>Euteleostomi</taxon>
        <taxon>Actinopterygii</taxon>
        <taxon>Neopterygii</taxon>
        <taxon>Teleostei</taxon>
        <taxon>Neoteleostei</taxon>
        <taxon>Acanthomorphata</taxon>
        <taxon>Carangaria</taxon>
        <taxon>Pleuronectiformes</taxon>
        <taxon>Pleuronectoidei</taxon>
        <taxon>Pleuronectidae</taxon>
        <taxon>Pleuronectes</taxon>
    </lineage>
</organism>
<feature type="region of interest" description="Disordered" evidence="1">
    <location>
        <begin position="147"/>
        <end position="222"/>
    </location>
</feature>
<feature type="compositionally biased region" description="Polar residues" evidence="1">
    <location>
        <begin position="1"/>
        <end position="11"/>
    </location>
</feature>
<feature type="region of interest" description="Disordered" evidence="1">
    <location>
        <begin position="1"/>
        <end position="61"/>
    </location>
</feature>